<dbReference type="GO" id="GO:0016763">
    <property type="term" value="F:pentosyltransferase activity"/>
    <property type="evidence" value="ECO:0007669"/>
    <property type="project" value="TreeGrafter"/>
</dbReference>
<dbReference type="Proteomes" id="UP000184278">
    <property type="component" value="Unassembled WGS sequence"/>
</dbReference>
<reference evidence="10" key="1">
    <citation type="submission" date="2016-11" db="EMBL/GenBank/DDBJ databases">
        <authorList>
            <person name="Varghese N."/>
            <person name="Submissions S."/>
        </authorList>
    </citation>
    <scope>NUCLEOTIDE SEQUENCE [LARGE SCALE GENOMIC DNA]</scope>
    <source>
        <strain evidence="10">DSM 3071</strain>
    </source>
</reference>
<feature type="transmembrane region" description="Helical" evidence="8">
    <location>
        <begin position="424"/>
        <end position="446"/>
    </location>
</feature>
<keyword evidence="7 8" id="KW-0472">Membrane</keyword>
<feature type="transmembrane region" description="Helical" evidence="8">
    <location>
        <begin position="27"/>
        <end position="48"/>
    </location>
</feature>
<dbReference type="GO" id="GO:0005886">
    <property type="term" value="C:plasma membrane"/>
    <property type="evidence" value="ECO:0007669"/>
    <property type="project" value="UniProtKB-SubCell"/>
</dbReference>
<evidence type="ECO:0000256" key="2">
    <source>
        <dbReference type="ARBA" id="ARBA00022475"/>
    </source>
</evidence>
<accession>A0A1M6ETI1</accession>
<dbReference type="GO" id="GO:0009103">
    <property type="term" value="P:lipopolysaccharide biosynthetic process"/>
    <property type="evidence" value="ECO:0007669"/>
    <property type="project" value="UniProtKB-ARBA"/>
</dbReference>
<dbReference type="InterPro" id="IPR050297">
    <property type="entry name" value="LipidA_mod_glycosyltrf_83"/>
</dbReference>
<dbReference type="PANTHER" id="PTHR33908:SF11">
    <property type="entry name" value="MEMBRANE PROTEIN"/>
    <property type="match status" value="1"/>
</dbReference>
<proteinExistence type="predicted"/>
<sequence length="668" mass="75918">MIIVAGIVLSIMYASIKVSYERCIVRVAYAITGLGLFIYVLTEVLSLFGKMNRFTCTATWIIYDCILLALVLSQWRINKMRLTDITHEILAKISAKEYLCVAIFAVYGLFICLLAVRIVPYNWDSLSYHLSRIWFWTQNESVGHFTTSDTRMLGTPAFKEFIDLHLYLLYGKNNDSVFNLTQSVSYLFNILFVYSIARRIGCSFKGGLFAAVLFATSPTVFAESLSTQTDEFAALWIFVFVSVLLELVNCDDKLQLNKRGILRLCVLAFSLALSILTKPSGLFCVAVFFFWLLYICLKRGDNITLITKWILLVVAIMIITILPEAIRNIVTYGAISDPWQGPGQLVLTFDLRYQIVNFFKSIGYFLPGVLWPSFNQIWQHMVYYLGYVLHIDVDSLIISEGGNYHDSLIYKIENYEYDTATNSVITILFIVISLVAIVKCVWYFICRIRKTGSTSNTCPVRLGYSTAAFAAFIVTCAFVKSEVYVCRYMIAAFGLLAVAISFQIQKLGEHRSKLLEGVVYGAAGLLICSQFIGMTNYHMGHIFVGTDEERAKAYYETYNMSEYESVYVALKQYLEDNGETYHSIGLKMDAGAYSYPTLRLLEEYSDSVYFIDVYNSSSKYLDKTNVPDSIVVITFSDMGDMYSEGYSYNGYNYIRDGQLSGRCNVFIK</sequence>
<evidence type="ECO:0000313" key="9">
    <source>
        <dbReference type="EMBL" id="SHI88787.1"/>
    </source>
</evidence>
<feature type="transmembrane region" description="Helical" evidence="8">
    <location>
        <begin position="458"/>
        <end position="479"/>
    </location>
</feature>
<keyword evidence="10" id="KW-1185">Reference proteome</keyword>
<keyword evidence="6 8" id="KW-1133">Transmembrane helix</keyword>
<organism evidence="9 10">
    <name type="scientific">Butyrivibrio fibrisolvens DSM 3071</name>
    <dbReference type="NCBI Taxonomy" id="1121131"/>
    <lineage>
        <taxon>Bacteria</taxon>
        <taxon>Bacillati</taxon>
        <taxon>Bacillota</taxon>
        <taxon>Clostridia</taxon>
        <taxon>Lachnospirales</taxon>
        <taxon>Lachnospiraceae</taxon>
        <taxon>Butyrivibrio</taxon>
    </lineage>
</organism>
<comment type="subcellular location">
    <subcellularLocation>
        <location evidence="1">Cell membrane</location>
        <topology evidence="1">Multi-pass membrane protein</topology>
    </subcellularLocation>
</comment>
<keyword evidence="4" id="KW-0808">Transferase</keyword>
<dbReference type="GeneID" id="89511367"/>
<feature type="transmembrane region" description="Helical" evidence="8">
    <location>
        <begin position="60"/>
        <end position="77"/>
    </location>
</feature>
<keyword evidence="2" id="KW-1003">Cell membrane</keyword>
<feature type="transmembrane region" description="Helical" evidence="8">
    <location>
        <begin position="232"/>
        <end position="248"/>
    </location>
</feature>
<feature type="transmembrane region" description="Helical" evidence="8">
    <location>
        <begin position="309"/>
        <end position="335"/>
    </location>
</feature>
<feature type="transmembrane region" description="Helical" evidence="8">
    <location>
        <begin position="485"/>
        <end position="502"/>
    </location>
</feature>
<dbReference type="AlphaFoldDB" id="A0A1M6ETI1"/>
<evidence type="ECO:0000256" key="1">
    <source>
        <dbReference type="ARBA" id="ARBA00004651"/>
    </source>
</evidence>
<feature type="transmembrane region" description="Helical" evidence="8">
    <location>
        <begin position="177"/>
        <end position="196"/>
    </location>
</feature>
<evidence type="ECO:0008006" key="11">
    <source>
        <dbReference type="Google" id="ProtNLM"/>
    </source>
</evidence>
<feature type="transmembrane region" description="Helical" evidence="8">
    <location>
        <begin position="355"/>
        <end position="374"/>
    </location>
</feature>
<feature type="transmembrane region" description="Helical" evidence="8">
    <location>
        <begin position="514"/>
        <end position="533"/>
    </location>
</feature>
<keyword evidence="5 8" id="KW-0812">Transmembrane</keyword>
<dbReference type="OrthoDB" id="9764517at2"/>
<evidence type="ECO:0000256" key="6">
    <source>
        <dbReference type="ARBA" id="ARBA00022989"/>
    </source>
</evidence>
<gene>
    <name evidence="9" type="ORF">SAMN02745229_03788</name>
</gene>
<feature type="transmembrane region" description="Helical" evidence="8">
    <location>
        <begin position="98"/>
        <end position="119"/>
    </location>
</feature>
<evidence type="ECO:0000256" key="7">
    <source>
        <dbReference type="ARBA" id="ARBA00023136"/>
    </source>
</evidence>
<evidence type="ECO:0000256" key="4">
    <source>
        <dbReference type="ARBA" id="ARBA00022679"/>
    </source>
</evidence>
<feature type="transmembrane region" description="Helical" evidence="8">
    <location>
        <begin position="208"/>
        <end position="226"/>
    </location>
</feature>
<evidence type="ECO:0000256" key="3">
    <source>
        <dbReference type="ARBA" id="ARBA00022676"/>
    </source>
</evidence>
<evidence type="ECO:0000256" key="5">
    <source>
        <dbReference type="ARBA" id="ARBA00022692"/>
    </source>
</evidence>
<name>A0A1M6ETI1_BUTFI</name>
<evidence type="ECO:0000313" key="10">
    <source>
        <dbReference type="Proteomes" id="UP000184278"/>
    </source>
</evidence>
<dbReference type="STRING" id="1121131.SAMN02745229_03788"/>
<feature type="transmembrane region" description="Helical" evidence="8">
    <location>
        <begin position="282"/>
        <end position="297"/>
    </location>
</feature>
<protein>
    <recommendedName>
        <fullName evidence="11">Dolichyl-phosphate-mannose-protein mannosyltransferase</fullName>
    </recommendedName>
</protein>
<dbReference type="EMBL" id="FQXK01000045">
    <property type="protein sequence ID" value="SHI88787.1"/>
    <property type="molecule type" value="Genomic_DNA"/>
</dbReference>
<keyword evidence="3" id="KW-0328">Glycosyltransferase</keyword>
<dbReference type="RefSeq" id="WP_073390084.1">
    <property type="nucleotide sequence ID" value="NZ_FQXK01000045.1"/>
</dbReference>
<evidence type="ECO:0000256" key="8">
    <source>
        <dbReference type="SAM" id="Phobius"/>
    </source>
</evidence>
<dbReference type="PANTHER" id="PTHR33908">
    <property type="entry name" value="MANNOSYLTRANSFERASE YKCB-RELATED"/>
    <property type="match status" value="1"/>
</dbReference>